<dbReference type="AlphaFoldDB" id="A0A6U6DX97"/>
<keyword evidence="2" id="KW-0812">Transmembrane</keyword>
<feature type="transmembrane region" description="Helical" evidence="2">
    <location>
        <begin position="81"/>
        <end position="102"/>
    </location>
</feature>
<feature type="compositionally biased region" description="Acidic residues" evidence="1">
    <location>
        <begin position="119"/>
        <end position="129"/>
    </location>
</feature>
<keyword evidence="2" id="KW-0472">Membrane</keyword>
<evidence type="ECO:0000313" key="3">
    <source>
        <dbReference type="EMBL" id="CAE2224119.1"/>
    </source>
</evidence>
<dbReference type="EMBL" id="HBKQ01013864">
    <property type="protein sequence ID" value="CAE2224119.1"/>
    <property type="molecule type" value="Transcribed_RNA"/>
</dbReference>
<proteinExistence type="predicted"/>
<protein>
    <submittedName>
        <fullName evidence="4">Uncharacterized protein</fullName>
    </submittedName>
</protein>
<accession>A0A6U6DX97</accession>
<evidence type="ECO:0000256" key="2">
    <source>
        <dbReference type="SAM" id="Phobius"/>
    </source>
</evidence>
<gene>
    <name evidence="3" type="ORF">OAUR00152_LOCUS9556</name>
    <name evidence="4" type="ORF">OAUR00152_LOCUS9558</name>
</gene>
<dbReference type="EMBL" id="HBKQ01013866">
    <property type="protein sequence ID" value="CAE2224122.1"/>
    <property type="molecule type" value="Transcribed_RNA"/>
</dbReference>
<sequence>MTTSVISRSERLWRIILGFAACLEWMSYVLPYFFLPSVDDSDLVEAPRGIFAFLKRPKEVIVAKEEEGGWSLSLWLDERRYMLGVLFSVLWFVHSFVSANAARHSVLRRRDRETLLGESDGDDDDDDGEDEKKKKKKQKGDDDDKDKKDKAEDDITTSYDEAAYAVGGSWGVFAVKCLWYLLLLPVGFYMLSLLDYRDVFLGDGGHDDTASVAAVAASSSSGSSSKEDELALLGSDDVATFGNRVVTKQTRYCLAYATFIYTGQTVAAIMSAAVRTRTVAFAKASAKRLAKFAIRNPRSAKRRLRKALTALRWIKYLAPLIGTGNKLLGNTKDLLKKYRQSRRAAEAKRIRKELWTELTPEQRLERATITIQANYRARVVRKTQSALRLLQLRKRDAAVLRIQSILRRKANAARIRVMKKKSELRELRARQMHLHGRRSHMSTDERKRIYQLQDELGIEFQKSGTGMLLRPNTKFAVTWKVLFVVCVILEIGNLAVKPRLAKYKDGETGKSLSASLVLENKFVPDPVEMWEQCLEPSKTKKGGRKNKNTRKKKKKKKEEIVVESYANAADNDDDTRHYYYGPWYCNEPLRTTSRTLSIALRFLLRETALLVGFICFLDVFVTFFTGELDEDNGTLRPKPFFARWLLPGLVLQLLVNPMMTDVAAYVHRLRRGVHHVGPARVYRWMSAFVLPSFGTFVVWFEWNVWRRFVSEKNTEIVK</sequence>
<reference evidence="4" key="1">
    <citation type="submission" date="2021-01" db="EMBL/GenBank/DDBJ databases">
        <authorList>
            <person name="Corre E."/>
            <person name="Pelletier E."/>
            <person name="Niang G."/>
            <person name="Scheremetjew M."/>
            <person name="Finn R."/>
            <person name="Kale V."/>
            <person name="Holt S."/>
            <person name="Cochrane G."/>
            <person name="Meng A."/>
            <person name="Brown T."/>
            <person name="Cohen L."/>
        </authorList>
    </citation>
    <scope>NUCLEOTIDE SEQUENCE</scope>
    <source>
        <strain evidence="4">Isolate 1302-5</strain>
    </source>
</reference>
<keyword evidence="2" id="KW-1133">Transmembrane helix</keyword>
<feature type="transmembrane region" description="Helical" evidence="2">
    <location>
        <begin position="477"/>
        <end position="496"/>
    </location>
</feature>
<dbReference type="PROSITE" id="PS50096">
    <property type="entry name" value="IQ"/>
    <property type="match status" value="1"/>
</dbReference>
<feature type="compositionally biased region" description="Basic and acidic residues" evidence="1">
    <location>
        <begin position="139"/>
        <end position="152"/>
    </location>
</feature>
<evidence type="ECO:0000313" key="4">
    <source>
        <dbReference type="EMBL" id="CAE2224122.1"/>
    </source>
</evidence>
<name>A0A6U6DX97_9STRA</name>
<evidence type="ECO:0000256" key="1">
    <source>
        <dbReference type="SAM" id="MobiDB-lite"/>
    </source>
</evidence>
<feature type="transmembrane region" description="Helical" evidence="2">
    <location>
        <begin position="602"/>
        <end position="624"/>
    </location>
</feature>
<feature type="region of interest" description="Disordered" evidence="1">
    <location>
        <begin position="117"/>
        <end position="152"/>
    </location>
</feature>
<feature type="transmembrane region" description="Helical" evidence="2">
    <location>
        <begin position="681"/>
        <end position="700"/>
    </location>
</feature>
<organism evidence="4">
    <name type="scientific">Odontella aurita</name>
    <dbReference type="NCBI Taxonomy" id="265563"/>
    <lineage>
        <taxon>Eukaryota</taxon>
        <taxon>Sar</taxon>
        <taxon>Stramenopiles</taxon>
        <taxon>Ochrophyta</taxon>
        <taxon>Bacillariophyta</taxon>
        <taxon>Mediophyceae</taxon>
        <taxon>Biddulphiophycidae</taxon>
        <taxon>Eupodiscales</taxon>
        <taxon>Odontellaceae</taxon>
        <taxon>Odontella</taxon>
    </lineage>
</organism>
<feature type="transmembrane region" description="Helical" evidence="2">
    <location>
        <begin position="644"/>
        <end position="669"/>
    </location>
</feature>
<feature type="transmembrane region" description="Helical" evidence="2">
    <location>
        <begin position="12"/>
        <end position="34"/>
    </location>
</feature>